<feature type="transmembrane region" description="Helical" evidence="1">
    <location>
        <begin position="75"/>
        <end position="97"/>
    </location>
</feature>
<feature type="transmembrane region" description="Helical" evidence="1">
    <location>
        <begin position="35"/>
        <end position="55"/>
    </location>
</feature>
<dbReference type="RefSeq" id="WP_204708430.1">
    <property type="nucleotide sequence ID" value="NZ_JBHSZV010000062.1"/>
</dbReference>
<protein>
    <submittedName>
        <fullName evidence="2">YuiB family protein</fullName>
    </submittedName>
</protein>
<evidence type="ECO:0000313" key="2">
    <source>
        <dbReference type="EMBL" id="MFC7063945.1"/>
    </source>
</evidence>
<dbReference type="Pfam" id="PF14068">
    <property type="entry name" value="YuiB"/>
    <property type="match status" value="1"/>
</dbReference>
<keyword evidence="1" id="KW-0812">Transmembrane</keyword>
<keyword evidence="1" id="KW-0472">Membrane</keyword>
<reference evidence="3" key="1">
    <citation type="journal article" date="2019" name="Int. J. Syst. Evol. Microbiol.">
        <title>The Global Catalogue of Microorganisms (GCM) 10K type strain sequencing project: providing services to taxonomists for standard genome sequencing and annotation.</title>
        <authorList>
            <consortium name="The Broad Institute Genomics Platform"/>
            <consortium name="The Broad Institute Genome Sequencing Center for Infectious Disease"/>
            <person name="Wu L."/>
            <person name="Ma J."/>
        </authorList>
    </citation>
    <scope>NUCLEOTIDE SEQUENCE [LARGE SCALE GENOMIC DNA]</scope>
    <source>
        <strain evidence="3">CGMCC 4.1621</strain>
    </source>
</reference>
<accession>A0ABW2EP51</accession>
<evidence type="ECO:0000313" key="3">
    <source>
        <dbReference type="Proteomes" id="UP001596410"/>
    </source>
</evidence>
<sequence length="105" mass="11971">MNIVQFAVSLLLFFVLFFGIGFLLNMILRSSWIMAIVYPVIILLIVDNFEISRYFTDTSNAFSTVFDQLIHLKVVDIIVLVSGFAGTIVAGIVIKWLRKNGYQMF</sequence>
<keyword evidence="3" id="KW-1185">Reference proteome</keyword>
<dbReference type="EMBL" id="JBHSZV010000062">
    <property type="protein sequence ID" value="MFC7063945.1"/>
    <property type="molecule type" value="Genomic_DNA"/>
</dbReference>
<organism evidence="2 3">
    <name type="scientific">Halobacillus seohaensis</name>
    <dbReference type="NCBI Taxonomy" id="447421"/>
    <lineage>
        <taxon>Bacteria</taxon>
        <taxon>Bacillati</taxon>
        <taxon>Bacillota</taxon>
        <taxon>Bacilli</taxon>
        <taxon>Bacillales</taxon>
        <taxon>Bacillaceae</taxon>
        <taxon>Halobacillus</taxon>
    </lineage>
</organism>
<feature type="transmembrane region" description="Helical" evidence="1">
    <location>
        <begin position="6"/>
        <end position="28"/>
    </location>
</feature>
<proteinExistence type="predicted"/>
<comment type="caution">
    <text evidence="2">The sequence shown here is derived from an EMBL/GenBank/DDBJ whole genome shotgun (WGS) entry which is preliminary data.</text>
</comment>
<name>A0ABW2EP51_9BACI</name>
<dbReference type="Proteomes" id="UP001596410">
    <property type="component" value="Unassembled WGS sequence"/>
</dbReference>
<gene>
    <name evidence="2" type="ORF">ACFQIC_19285</name>
</gene>
<keyword evidence="1" id="KW-1133">Transmembrane helix</keyword>
<evidence type="ECO:0000256" key="1">
    <source>
        <dbReference type="SAM" id="Phobius"/>
    </source>
</evidence>
<dbReference type="InterPro" id="IPR025917">
    <property type="entry name" value="YuiB"/>
</dbReference>